<reference evidence="1" key="1">
    <citation type="submission" date="2022-11" db="EMBL/GenBank/DDBJ databases">
        <title>Minimal conservation of predation-associated metabolite biosynthetic gene clusters underscores biosynthetic potential of Myxococcota including descriptions for ten novel species: Archangium lansinium sp. nov., Myxococcus landrumus sp. nov., Nannocystis bai.</title>
        <authorList>
            <person name="Ahearne A."/>
            <person name="Stevens C."/>
            <person name="Phillips K."/>
        </authorList>
    </citation>
    <scope>NUCLEOTIDE SEQUENCE</scope>
    <source>
        <strain evidence="1">Na p29</strain>
    </source>
</reference>
<dbReference type="RefSeq" id="WP_267777984.1">
    <property type="nucleotide sequence ID" value="NZ_JAPNKE010000002.1"/>
</dbReference>
<dbReference type="Proteomes" id="UP001150924">
    <property type="component" value="Unassembled WGS sequence"/>
</dbReference>
<dbReference type="EMBL" id="JAPNKE010000002">
    <property type="protein sequence ID" value="MCY1013837.1"/>
    <property type="molecule type" value="Genomic_DNA"/>
</dbReference>
<proteinExistence type="predicted"/>
<organism evidence="1 2">
    <name type="scientific">Nannocystis pusilla</name>
    <dbReference type="NCBI Taxonomy" id="889268"/>
    <lineage>
        <taxon>Bacteria</taxon>
        <taxon>Pseudomonadati</taxon>
        <taxon>Myxococcota</taxon>
        <taxon>Polyangia</taxon>
        <taxon>Nannocystales</taxon>
        <taxon>Nannocystaceae</taxon>
        <taxon>Nannocystis</taxon>
    </lineage>
</organism>
<evidence type="ECO:0000313" key="2">
    <source>
        <dbReference type="Proteomes" id="UP001150924"/>
    </source>
</evidence>
<gene>
    <name evidence="1" type="ORF">OV079_51600</name>
</gene>
<comment type="caution">
    <text evidence="1">The sequence shown here is derived from an EMBL/GenBank/DDBJ whole genome shotgun (WGS) entry which is preliminary data.</text>
</comment>
<dbReference type="AlphaFoldDB" id="A0A9X3F0P1"/>
<protein>
    <submittedName>
        <fullName evidence="1">Uncharacterized protein</fullName>
    </submittedName>
</protein>
<accession>A0A9X3F0P1</accession>
<keyword evidence="2" id="KW-1185">Reference proteome</keyword>
<evidence type="ECO:0000313" key="1">
    <source>
        <dbReference type="EMBL" id="MCY1013837.1"/>
    </source>
</evidence>
<sequence length="168" mass="18925">MFAGFEVKLTYGDDLVNIDRSVMAALARTVWECGGPVIRVEDGEVRHGIDRVIFPAEVLAEQPCFGENVLLRLPLCDAYHAHVSAAVHKTLVQSGVKASYLLSTGRKEHVKLCFAPYPERPGLSFWRRLFTREPTVAELLRGYEFTVIAHDPDLAYDRPFWHSFIPGP</sequence>
<name>A0A9X3F0P1_9BACT</name>